<reference evidence="2" key="1">
    <citation type="submission" date="2021-02" db="EMBL/GenBank/DDBJ databases">
        <authorList>
            <person name="Dougan E. K."/>
            <person name="Rhodes N."/>
            <person name="Thang M."/>
            <person name="Chan C."/>
        </authorList>
    </citation>
    <scope>NUCLEOTIDE SEQUENCE</scope>
</reference>
<keyword evidence="3" id="KW-1185">Reference proteome</keyword>
<dbReference type="EMBL" id="CAJNIZ010026891">
    <property type="protein sequence ID" value="CAE7495828.1"/>
    <property type="molecule type" value="Genomic_DNA"/>
</dbReference>
<feature type="compositionally biased region" description="Basic and acidic residues" evidence="1">
    <location>
        <begin position="143"/>
        <end position="152"/>
    </location>
</feature>
<dbReference type="AlphaFoldDB" id="A0A812SXH6"/>
<organism evidence="2 3">
    <name type="scientific">Symbiodinium pilosum</name>
    <name type="common">Dinoflagellate</name>
    <dbReference type="NCBI Taxonomy" id="2952"/>
    <lineage>
        <taxon>Eukaryota</taxon>
        <taxon>Sar</taxon>
        <taxon>Alveolata</taxon>
        <taxon>Dinophyceae</taxon>
        <taxon>Suessiales</taxon>
        <taxon>Symbiodiniaceae</taxon>
        <taxon>Symbiodinium</taxon>
    </lineage>
</organism>
<feature type="region of interest" description="Disordered" evidence="1">
    <location>
        <begin position="114"/>
        <end position="176"/>
    </location>
</feature>
<accession>A0A812SXH6</accession>
<sequence length="291" mass="31892">MISAAWAWAAGNNLLRKNGVHLEEEARLVLNEKFECADLTQHQTELDGTIEMQDDSGFLLGSDIPNIDATDASIVNGLAGSSSDPAGLRDQIAQVLNSMKSLFKDMTQKQAECISKTPDKPWSIKADGAASPKGDRKKKSSKDKKGAKDKPSKGLLEQATGNDDHDEGPDSDDLDAMDSDCDLADELLVGFEAGAFLGGNTLDAVEAYTALFSDYWEKFRHIHPAYEDGVDAALFPIGMSKYNRVVFQKTKLTFRLVVIGIKGDWPYLRKAMHLSTGFTSRRVCHLCEQDT</sequence>
<proteinExistence type="predicted"/>
<comment type="caution">
    <text evidence="2">The sequence shown here is derived from an EMBL/GenBank/DDBJ whole genome shotgun (WGS) entry which is preliminary data.</text>
</comment>
<evidence type="ECO:0000256" key="1">
    <source>
        <dbReference type="SAM" id="MobiDB-lite"/>
    </source>
</evidence>
<feature type="compositionally biased region" description="Acidic residues" evidence="1">
    <location>
        <begin position="164"/>
        <end position="176"/>
    </location>
</feature>
<name>A0A812SXH6_SYMPI</name>
<gene>
    <name evidence="2" type="primary">Khdc3</name>
    <name evidence="2" type="ORF">SPIL2461_LOCUS12794</name>
</gene>
<evidence type="ECO:0000313" key="3">
    <source>
        <dbReference type="Proteomes" id="UP000649617"/>
    </source>
</evidence>
<dbReference type="Proteomes" id="UP000649617">
    <property type="component" value="Unassembled WGS sequence"/>
</dbReference>
<protein>
    <submittedName>
        <fullName evidence="2">Khdc3 protein</fullName>
    </submittedName>
</protein>
<evidence type="ECO:0000313" key="2">
    <source>
        <dbReference type="EMBL" id="CAE7495828.1"/>
    </source>
</evidence>